<sequence length="409" mass="45525">MTHRLPSVKVVLATQPYADGVNLASFLQRAAARDDLTNLTAAVAWAKRSGLSRVADDLRKIRARGQVELLVGISEGGATRQGLELAMSLASTAYVFHDPTGRTFHPKVYYASGDASGMAYIGSNNLTAGGSYYNYEAGVEVSLDFSQEEDQAFADELLAYFDKLRTDTDICKTLDPDLLRGLLADPSYRIGDEDVQRRTASVGDTDQVAPDDVDSVTEEETTEAPIFGRSRWPKVKPPQQPRAARPSVKTSDPIKGEVDPERRDFADVQRRWFKKLSASDAQQPPRPGSNVTGALRLSQARLPIDHKTYFRQDFFGDQIWRPDERSSGLEVCFVEMKVFVYGQDLGIMPFRIDHKASRIADQNNVPTVLKWGGLGERLRREDHKGDFVIIEVLNDGYVLRIQLEEPSAL</sequence>
<dbReference type="CDD" id="cd09117">
    <property type="entry name" value="PLDc_Bfil_DEXD_like"/>
    <property type="match status" value="1"/>
</dbReference>
<feature type="compositionally biased region" description="Basic and acidic residues" evidence="1">
    <location>
        <begin position="252"/>
        <end position="261"/>
    </location>
</feature>
<gene>
    <name evidence="2" type="ORF">I4I81_22465</name>
</gene>
<reference evidence="2 3" key="1">
    <citation type="submission" date="2020-11" db="EMBL/GenBank/DDBJ databases">
        <title>Pseudonocardia abyssalis sp. nov. and Pseudonocardia oceani sp. nov., description and phylogenomic analysis of two novel actinomycetes isolated from the deep Southern Ocean.</title>
        <authorList>
            <person name="Parra J."/>
        </authorList>
    </citation>
    <scope>NUCLEOTIDE SEQUENCE [LARGE SCALE GENOMIC DNA]</scope>
    <source>
        <strain evidence="2 3">KRD-168</strain>
    </source>
</reference>
<feature type="compositionally biased region" description="Acidic residues" evidence="1">
    <location>
        <begin position="209"/>
        <end position="222"/>
    </location>
</feature>
<dbReference type="Proteomes" id="UP000694287">
    <property type="component" value="Unassembled WGS sequence"/>
</dbReference>
<accession>A0ABS6UYB9</accession>
<evidence type="ECO:0000313" key="3">
    <source>
        <dbReference type="Proteomes" id="UP000694287"/>
    </source>
</evidence>
<feature type="region of interest" description="Disordered" evidence="1">
    <location>
        <begin position="194"/>
        <end position="261"/>
    </location>
</feature>
<comment type="caution">
    <text evidence="2">The sequence shown here is derived from an EMBL/GenBank/DDBJ whole genome shotgun (WGS) entry which is preliminary data.</text>
</comment>
<evidence type="ECO:0000256" key="1">
    <source>
        <dbReference type="SAM" id="MobiDB-lite"/>
    </source>
</evidence>
<evidence type="ECO:0000313" key="2">
    <source>
        <dbReference type="EMBL" id="MBW0137006.1"/>
    </source>
</evidence>
<organism evidence="2 3">
    <name type="scientific">Pseudonocardia abyssalis</name>
    <dbReference type="NCBI Taxonomy" id="2792008"/>
    <lineage>
        <taxon>Bacteria</taxon>
        <taxon>Bacillati</taxon>
        <taxon>Actinomycetota</taxon>
        <taxon>Actinomycetes</taxon>
        <taxon>Pseudonocardiales</taxon>
        <taxon>Pseudonocardiaceae</taxon>
        <taxon>Pseudonocardia</taxon>
    </lineage>
</organism>
<dbReference type="RefSeq" id="WP_218600917.1">
    <property type="nucleotide sequence ID" value="NZ_JADQDJ010000006.1"/>
</dbReference>
<proteinExistence type="predicted"/>
<name>A0ABS6UYB9_9PSEU</name>
<protein>
    <submittedName>
        <fullName evidence="2">Phospholipase D family protein</fullName>
    </submittedName>
</protein>
<dbReference type="EMBL" id="JADQDK010000001">
    <property type="protein sequence ID" value="MBW0137006.1"/>
    <property type="molecule type" value="Genomic_DNA"/>
</dbReference>
<keyword evidence="3" id="KW-1185">Reference proteome</keyword>